<reference evidence="2 3" key="1">
    <citation type="submission" date="2016-10" db="EMBL/GenBank/DDBJ databases">
        <authorList>
            <person name="de Groot N.N."/>
        </authorList>
    </citation>
    <scope>NUCLEOTIDE SEQUENCE [LARGE SCALE GENOMIC DNA]</scope>
    <source>
        <strain evidence="2 3">DSM 22012</strain>
    </source>
</reference>
<keyword evidence="1" id="KW-1133">Transmembrane helix</keyword>
<evidence type="ECO:0000256" key="1">
    <source>
        <dbReference type="SAM" id="Phobius"/>
    </source>
</evidence>
<sequence length="219" mass="24130">MSTLAPDTRIACHECDLLLSRPEISGDQVVYCPRCGSRLISSHPNSVERSLALAIAGLILLLPANLFPVLSLEVLGRHQQQTIFSSAMALYEDSLPLVSLCILLFAILVPCTKFLLQAYLSLALHLRRRWPGLPLAMRALHHLDEWSMLEVYLISVLVSVVKLVDMAEVHPGLGLYSLGALILITALSSSQMDEDLFWHQIDDLSSPAEDAPSEGARHE</sequence>
<gene>
    <name evidence="2" type="ORF">SAMN05444390_10783</name>
</gene>
<dbReference type="Proteomes" id="UP000236745">
    <property type="component" value="Unassembled WGS sequence"/>
</dbReference>
<dbReference type="RefSeq" id="WP_104005543.1">
    <property type="nucleotide sequence ID" value="NZ_FNVQ01000007.1"/>
</dbReference>
<evidence type="ECO:0000313" key="3">
    <source>
        <dbReference type="Proteomes" id="UP000236745"/>
    </source>
</evidence>
<dbReference type="AlphaFoldDB" id="A0A1H6DLG6"/>
<name>A0A1H6DLG6_9GAMM</name>
<feature type="transmembrane region" description="Helical" evidence="1">
    <location>
        <begin position="97"/>
        <end position="126"/>
    </location>
</feature>
<keyword evidence="3" id="KW-1185">Reference proteome</keyword>
<keyword evidence="1" id="KW-0812">Transmembrane</keyword>
<accession>A0A1H6DLG6</accession>
<proteinExistence type="predicted"/>
<feature type="transmembrane region" description="Helical" evidence="1">
    <location>
        <begin position="51"/>
        <end position="76"/>
    </location>
</feature>
<keyword evidence="1" id="KW-0472">Membrane</keyword>
<dbReference type="InterPro" id="IPR007498">
    <property type="entry name" value="PqiA-like"/>
</dbReference>
<dbReference type="EMBL" id="FNVQ01000007">
    <property type="protein sequence ID" value="SEG86034.1"/>
    <property type="molecule type" value="Genomic_DNA"/>
</dbReference>
<dbReference type="OrthoDB" id="5291921at2"/>
<dbReference type="Pfam" id="PF04403">
    <property type="entry name" value="PqiA"/>
    <property type="match status" value="1"/>
</dbReference>
<protein>
    <submittedName>
        <fullName evidence="2">Paraquat-inducible protein A</fullName>
    </submittedName>
</protein>
<organism evidence="2 3">
    <name type="scientific">Marinobacterium lutimaris</name>
    <dbReference type="NCBI Taxonomy" id="568106"/>
    <lineage>
        <taxon>Bacteria</taxon>
        <taxon>Pseudomonadati</taxon>
        <taxon>Pseudomonadota</taxon>
        <taxon>Gammaproteobacteria</taxon>
        <taxon>Oceanospirillales</taxon>
        <taxon>Oceanospirillaceae</taxon>
        <taxon>Marinobacterium</taxon>
    </lineage>
</organism>
<evidence type="ECO:0000313" key="2">
    <source>
        <dbReference type="EMBL" id="SEG86034.1"/>
    </source>
</evidence>